<proteinExistence type="predicted"/>
<dbReference type="RefSeq" id="WP_117987924.1">
    <property type="nucleotide sequence ID" value="NZ_CABMFG010000025.1"/>
</dbReference>
<feature type="domain" description="Glycosyl transferase family 1" evidence="1">
    <location>
        <begin position="208"/>
        <end position="366"/>
    </location>
</feature>
<dbReference type="OrthoDB" id="9790710at2"/>
<keyword evidence="2" id="KW-0808">Transferase</keyword>
<gene>
    <name evidence="2" type="ORF">DXA68_14875</name>
</gene>
<dbReference type="Proteomes" id="UP000286075">
    <property type="component" value="Unassembled WGS sequence"/>
</dbReference>
<accession>A0A413H263</accession>
<dbReference type="GO" id="GO:0016757">
    <property type="term" value="F:glycosyltransferase activity"/>
    <property type="evidence" value="ECO:0007669"/>
    <property type="project" value="InterPro"/>
</dbReference>
<dbReference type="PANTHER" id="PTHR12526:SF628">
    <property type="entry name" value="MANNOSYLGLUCOSYLGLYCERATE SYNTHASE"/>
    <property type="match status" value="1"/>
</dbReference>
<dbReference type="AlphaFoldDB" id="A0A413H263"/>
<evidence type="ECO:0000259" key="1">
    <source>
        <dbReference type="Pfam" id="PF00534"/>
    </source>
</evidence>
<name>A0A413H263_9BACE</name>
<dbReference type="Pfam" id="PF00534">
    <property type="entry name" value="Glycos_transf_1"/>
    <property type="match status" value="1"/>
</dbReference>
<dbReference type="EMBL" id="QSCF01000025">
    <property type="protein sequence ID" value="RGX77552.1"/>
    <property type="molecule type" value="Genomic_DNA"/>
</dbReference>
<dbReference type="Gene3D" id="3.40.50.2000">
    <property type="entry name" value="Glycogen Phosphorylase B"/>
    <property type="match status" value="2"/>
</dbReference>
<dbReference type="InterPro" id="IPR001296">
    <property type="entry name" value="Glyco_trans_1"/>
</dbReference>
<sequence>MNILFLTYGHVSKMRGGIDRVTDVLARSFITRGYNIYMISVCKPHKGDSSESYQYILPKESILSQENTQYLSDFLANNKIDIIINQSERIAIFRLILQVKGKTPVLSVIHTDPLSVVKGVRDNWDYWKLHEKRWKFLLLSPYYMLRTILRYYFRYHSIKKHHKYFYENNDGIVLLSEKFKEPFLHLINISQSNKLFSISNPLSYQQTRNIEKYQKEKIVLYVSRLDYSPKRLDRILKVWSIIGNHVGWRLMIVGDGPDAILYKNLAMKYQLRNIDFMGQTDPSPLYKRAQILCVSSTYEGFSLVLTEALQYGVIPVAFDSFESVHDIIDTGKNGFLVKPFQINYYANILKSLMFNDNLRQQIQMNIQTDTSFFNRFNINHITDEWNDLLSRFIKK</sequence>
<organism evidence="2 3">
    <name type="scientific">Bacteroides stercorirosoris</name>
    <dbReference type="NCBI Taxonomy" id="871324"/>
    <lineage>
        <taxon>Bacteria</taxon>
        <taxon>Pseudomonadati</taxon>
        <taxon>Bacteroidota</taxon>
        <taxon>Bacteroidia</taxon>
        <taxon>Bacteroidales</taxon>
        <taxon>Bacteroidaceae</taxon>
        <taxon>Bacteroides</taxon>
    </lineage>
</organism>
<dbReference type="PANTHER" id="PTHR12526">
    <property type="entry name" value="GLYCOSYLTRANSFERASE"/>
    <property type="match status" value="1"/>
</dbReference>
<comment type="caution">
    <text evidence="2">The sequence shown here is derived from an EMBL/GenBank/DDBJ whole genome shotgun (WGS) entry which is preliminary data.</text>
</comment>
<evidence type="ECO:0000313" key="3">
    <source>
        <dbReference type="Proteomes" id="UP000286075"/>
    </source>
</evidence>
<reference evidence="2 3" key="1">
    <citation type="submission" date="2018-08" db="EMBL/GenBank/DDBJ databases">
        <title>A genome reference for cultivated species of the human gut microbiota.</title>
        <authorList>
            <person name="Zou Y."/>
            <person name="Xue W."/>
            <person name="Luo G."/>
        </authorList>
    </citation>
    <scope>NUCLEOTIDE SEQUENCE [LARGE SCALE GENOMIC DNA]</scope>
    <source>
        <strain evidence="2 3">OF03-9BH</strain>
    </source>
</reference>
<dbReference type="SUPFAM" id="SSF53756">
    <property type="entry name" value="UDP-Glycosyltransferase/glycogen phosphorylase"/>
    <property type="match status" value="1"/>
</dbReference>
<evidence type="ECO:0000313" key="2">
    <source>
        <dbReference type="EMBL" id="RGX77552.1"/>
    </source>
</evidence>
<protein>
    <submittedName>
        <fullName evidence="2">Glycosyltransferase</fullName>
    </submittedName>
</protein>